<dbReference type="SUPFAM" id="SSF48452">
    <property type="entry name" value="TPR-like"/>
    <property type="match status" value="1"/>
</dbReference>
<dbReference type="InterPro" id="IPR036770">
    <property type="entry name" value="Ankyrin_rpt-contain_sf"/>
</dbReference>
<dbReference type="OrthoDB" id="194358at2759"/>
<keyword evidence="2 3" id="KW-0040">ANK repeat</keyword>
<dbReference type="Pfam" id="PF12796">
    <property type="entry name" value="Ank_2"/>
    <property type="match status" value="1"/>
</dbReference>
<evidence type="ECO:0000256" key="4">
    <source>
        <dbReference type="SAM" id="MobiDB-lite"/>
    </source>
</evidence>
<dbReference type="InterPro" id="IPR011990">
    <property type="entry name" value="TPR-like_helical_dom_sf"/>
</dbReference>
<dbReference type="InterPro" id="IPR002110">
    <property type="entry name" value="Ankyrin_rpt"/>
</dbReference>
<feature type="repeat" description="ANK" evidence="3">
    <location>
        <begin position="678"/>
        <end position="710"/>
    </location>
</feature>
<evidence type="ECO:0000256" key="1">
    <source>
        <dbReference type="ARBA" id="ARBA00022737"/>
    </source>
</evidence>
<evidence type="ECO:0000313" key="6">
    <source>
        <dbReference type="Proteomes" id="UP000193144"/>
    </source>
</evidence>
<dbReference type="EMBL" id="MCFA01000190">
    <property type="protein sequence ID" value="ORX99949.1"/>
    <property type="molecule type" value="Genomic_DNA"/>
</dbReference>
<dbReference type="Proteomes" id="UP000193144">
    <property type="component" value="Unassembled WGS sequence"/>
</dbReference>
<dbReference type="InterPro" id="IPR050776">
    <property type="entry name" value="Ank_Repeat/CDKN_Inhibitor"/>
</dbReference>
<sequence>MAIIPYNVVSTASSVLGLGKVAWRIGIALQQLDQNAQIFDVPVRALNDEVRSLSTECDHVYTELDDVVHKSEAGSLQPHDVEDRMWNCLAMQVEETSRTVKDLEQFVMGIRLEEPTFVSQSQRQRSHERSRNHLVTIRANLCRHTENLRTTLLLVKTVLDPRVDGRVPKDLGSLQLMIDKLQRSSETIPQFRLSQTEVILMQCAREVIAKCMAIHQASPATESVADGQEAASGNVHVARWVGSLEALRQDERYSTTPDANSKVLPTVPGQATYTIECETVTPIAEAYDDDLEIDLAKAALETGTKAFDAQEWEEADSLLHEALQVIRKLSTQQRSFCHIFGLHYQLAVCAYHTQDTEYAEEALTSLIQQSTVSDEERGCILDATHLLSQLYIRMGRIEHARSQCERALNARRRLLGKQSEAALESMALMAHIHVLLNNHARAKVCLALVPGEKREAILRHVEESLGPDVQHLDYESLLKLDDSRSIAGDSRSNRGDAQSIRGDAQSIRAETLSIRGDARSIREDSDDGEPIRERANAPIEESRPTEPVVSNEPCNSSRNIKDFAPSQALPSTPLEPPSQPSPPPTVQAQPLSRQEILDRIGCQPRDAIEEAACSGDPVTLTSLLNKKKHSWRFKLRGHIRPERVTALHFAALFGEIDMARRLLGASFHINDVPYGYSTQHTPLKFAIGARQVEMVEFLINNGARPTEPDTWSSLAGQLMSVSWLKKTMSESEKDLVPNRIIGVMTILLKYGWDINAPYEASGKTVLHQAVSFWMGDYKWDLNLRAAVTEYLCQRSANPWQANNEGKTPYDLAKANGHQDLLKVIGKYAKGKEVLKELDDLRGEPAELSS</sequence>
<comment type="caution">
    <text evidence="5">The sequence shown here is derived from an EMBL/GenBank/DDBJ whole genome shotgun (WGS) entry which is preliminary data.</text>
</comment>
<reference evidence="5 6" key="1">
    <citation type="submission" date="2016-07" db="EMBL/GenBank/DDBJ databases">
        <title>Pervasive Adenine N6-methylation of Active Genes in Fungi.</title>
        <authorList>
            <consortium name="DOE Joint Genome Institute"/>
            <person name="Mondo S.J."/>
            <person name="Dannebaum R.O."/>
            <person name="Kuo R.C."/>
            <person name="Labutti K."/>
            <person name="Haridas S."/>
            <person name="Kuo A."/>
            <person name="Salamov A."/>
            <person name="Ahrendt S.R."/>
            <person name="Lipzen A."/>
            <person name="Sullivan W."/>
            <person name="Andreopoulos W.B."/>
            <person name="Clum A."/>
            <person name="Lindquist E."/>
            <person name="Daum C."/>
            <person name="Ramamoorthy G.K."/>
            <person name="Gryganskyi A."/>
            <person name="Culley D."/>
            <person name="Magnuson J.K."/>
            <person name="James T.Y."/>
            <person name="O'Malley M.A."/>
            <person name="Stajich J.E."/>
            <person name="Spatafora J.W."/>
            <person name="Visel A."/>
            <person name="Grigoriev I.V."/>
        </authorList>
    </citation>
    <scope>NUCLEOTIDE SEQUENCE [LARGE SCALE GENOMIC DNA]</scope>
    <source>
        <strain evidence="5 6">CBS 115471</strain>
    </source>
</reference>
<dbReference type="Gene3D" id="1.25.40.20">
    <property type="entry name" value="Ankyrin repeat-containing domain"/>
    <property type="match status" value="2"/>
</dbReference>
<dbReference type="Gene3D" id="1.25.40.10">
    <property type="entry name" value="Tetratricopeptide repeat domain"/>
    <property type="match status" value="1"/>
</dbReference>
<protein>
    <submittedName>
        <fullName evidence="5">Uncharacterized protein</fullName>
    </submittedName>
</protein>
<evidence type="ECO:0000313" key="5">
    <source>
        <dbReference type="EMBL" id="ORX99949.1"/>
    </source>
</evidence>
<keyword evidence="6" id="KW-1185">Reference proteome</keyword>
<feature type="region of interest" description="Disordered" evidence="4">
    <location>
        <begin position="485"/>
        <end position="589"/>
    </location>
</feature>
<proteinExistence type="predicted"/>
<feature type="compositionally biased region" description="Basic and acidic residues" evidence="4">
    <location>
        <begin position="516"/>
        <end position="544"/>
    </location>
</feature>
<evidence type="ECO:0000256" key="2">
    <source>
        <dbReference type="ARBA" id="ARBA00023043"/>
    </source>
</evidence>
<keyword evidence="1" id="KW-0677">Repeat</keyword>
<dbReference type="PANTHER" id="PTHR24201">
    <property type="entry name" value="ANK_REP_REGION DOMAIN-CONTAINING PROTEIN"/>
    <property type="match status" value="1"/>
</dbReference>
<organism evidence="5 6">
    <name type="scientific">Clohesyomyces aquaticus</name>
    <dbReference type="NCBI Taxonomy" id="1231657"/>
    <lineage>
        <taxon>Eukaryota</taxon>
        <taxon>Fungi</taxon>
        <taxon>Dikarya</taxon>
        <taxon>Ascomycota</taxon>
        <taxon>Pezizomycotina</taxon>
        <taxon>Dothideomycetes</taxon>
        <taxon>Pleosporomycetidae</taxon>
        <taxon>Pleosporales</taxon>
        <taxon>Lindgomycetaceae</taxon>
        <taxon>Clohesyomyces</taxon>
    </lineage>
</organism>
<evidence type="ECO:0000256" key="3">
    <source>
        <dbReference type="PROSITE-ProRule" id="PRU00023"/>
    </source>
</evidence>
<accession>A0A1Y1YPL1</accession>
<feature type="compositionally biased region" description="Pro residues" evidence="4">
    <location>
        <begin position="573"/>
        <end position="585"/>
    </location>
</feature>
<dbReference type="PROSITE" id="PS50088">
    <property type="entry name" value="ANK_REPEAT"/>
    <property type="match status" value="1"/>
</dbReference>
<dbReference type="AlphaFoldDB" id="A0A1Y1YPL1"/>
<dbReference type="SUPFAM" id="SSF48403">
    <property type="entry name" value="Ankyrin repeat"/>
    <property type="match status" value="1"/>
</dbReference>
<dbReference type="SMART" id="SM00248">
    <property type="entry name" value="ANK"/>
    <property type="match status" value="4"/>
</dbReference>
<name>A0A1Y1YPL1_9PLEO</name>
<gene>
    <name evidence="5" type="ORF">BCR34DRAFT_495009</name>
</gene>
<dbReference type="STRING" id="1231657.A0A1Y1YPL1"/>